<dbReference type="KEGG" id="rsq:Rsph17025_1264"/>
<organism evidence="3">
    <name type="scientific">Cereibacter sphaeroides (strain ATCC 17025 / ATH 2.4.3)</name>
    <name type="common">Rhodobacter sphaeroides</name>
    <dbReference type="NCBI Taxonomy" id="349102"/>
    <lineage>
        <taxon>Bacteria</taxon>
        <taxon>Pseudomonadati</taxon>
        <taxon>Pseudomonadota</taxon>
        <taxon>Alphaproteobacteria</taxon>
        <taxon>Rhodobacterales</taxon>
        <taxon>Paracoccaceae</taxon>
        <taxon>Cereibacter</taxon>
    </lineage>
</organism>
<evidence type="ECO:0000313" key="3">
    <source>
        <dbReference type="EMBL" id="ABP70165.1"/>
    </source>
</evidence>
<protein>
    <recommendedName>
        <fullName evidence="2">DUF6950 domain-containing protein</fullName>
    </recommendedName>
</protein>
<dbReference type="Pfam" id="PF22262">
    <property type="entry name" value="DUF6950"/>
    <property type="match status" value="1"/>
</dbReference>
<sequence length="274" mass="29926">MTRLPDWRPRLVSFVAEAARRPFAWGQHDCGLFVGGAVEAMTGEDPAAGWRGRYTSFERGLLLVRREGFEDHVGWYAARFPEIPPLMAQVGDIAVVEGDGGQPALGIVQGEGIYVLQPEGRVREQRRRRRAPTIRHDDRRAGDALPAQGGGGPRLSGRPRSRSRRLPADHGRGGITAPEAWHVAQVYLGLSAVWISLAAPLETARLGAIAQIEVAEDAETIFPSINDVPEVREIFGRFRMAQANTTYSISGHAGGNATPRPELLVSNWTLEPDS</sequence>
<evidence type="ECO:0000259" key="2">
    <source>
        <dbReference type="Pfam" id="PF22262"/>
    </source>
</evidence>
<proteinExistence type="predicted"/>
<reference evidence="3" key="1">
    <citation type="submission" date="2007-04" db="EMBL/GenBank/DDBJ databases">
        <title>Complete sequence of chromosome of Rhodobacter sphaeroides ATCC 17025.</title>
        <authorList>
            <consortium name="US DOE Joint Genome Institute"/>
            <person name="Copeland A."/>
            <person name="Lucas S."/>
            <person name="Lapidus A."/>
            <person name="Barry K."/>
            <person name="Detter J.C."/>
            <person name="Glavina del Rio T."/>
            <person name="Hammon N."/>
            <person name="Israni S."/>
            <person name="Dalin E."/>
            <person name="Tice H."/>
            <person name="Pitluck S."/>
            <person name="Chertkov O."/>
            <person name="Brettin T."/>
            <person name="Bruce D."/>
            <person name="Han C."/>
            <person name="Schmutz J."/>
            <person name="Larimer F."/>
            <person name="Land M."/>
            <person name="Hauser L."/>
            <person name="Kyrpides N."/>
            <person name="Kim E."/>
            <person name="Richardson P."/>
            <person name="Mackenzie C."/>
            <person name="Choudhary M."/>
            <person name="Donohue T.J."/>
            <person name="Kaplan S."/>
        </authorList>
    </citation>
    <scope>NUCLEOTIDE SEQUENCE [LARGE SCALE GENOMIC DNA]</scope>
    <source>
        <strain evidence="3">ATCC 17025</strain>
    </source>
</reference>
<dbReference type="AlphaFoldDB" id="A4WS01"/>
<accession>A4WS01</accession>
<feature type="domain" description="DUF6950" evidence="2">
    <location>
        <begin position="2"/>
        <end position="126"/>
    </location>
</feature>
<dbReference type="STRING" id="349102.Rsph17025_1264"/>
<feature type="region of interest" description="Disordered" evidence="1">
    <location>
        <begin position="119"/>
        <end position="174"/>
    </location>
</feature>
<dbReference type="eggNOG" id="ENOG5032Y13">
    <property type="taxonomic scope" value="Bacteria"/>
</dbReference>
<feature type="compositionally biased region" description="Basic residues" evidence="1">
    <location>
        <begin position="124"/>
        <end position="133"/>
    </location>
</feature>
<gene>
    <name evidence="3" type="ordered locus">Rsph17025_1264</name>
</gene>
<dbReference type="EMBL" id="CP000661">
    <property type="protein sequence ID" value="ABP70165.1"/>
    <property type="molecule type" value="Genomic_DNA"/>
</dbReference>
<dbReference type="InterPro" id="IPR053802">
    <property type="entry name" value="DUF6950"/>
</dbReference>
<dbReference type="HOGENOM" id="CLU_1015186_0_0_5"/>
<evidence type="ECO:0000256" key="1">
    <source>
        <dbReference type="SAM" id="MobiDB-lite"/>
    </source>
</evidence>
<name>A4WS01_CERS5</name>